<organism evidence="2 3">
    <name type="scientific">Desulfobulbus oralis</name>
    <dbReference type="NCBI Taxonomy" id="1986146"/>
    <lineage>
        <taxon>Bacteria</taxon>
        <taxon>Pseudomonadati</taxon>
        <taxon>Thermodesulfobacteriota</taxon>
        <taxon>Desulfobulbia</taxon>
        <taxon>Desulfobulbales</taxon>
        <taxon>Desulfobulbaceae</taxon>
        <taxon>Desulfobulbus</taxon>
    </lineage>
</organism>
<sequence>MRGRFFLLPLETGHQDGEDWSCLFTLTQVVEVVGRSTKVYPVPFSPACLPGYILRWDTVIPVVDVERLCGWVKASNVRMRQMLVIRTGQSAAAGGEFARLAIACTGNVSTFTLGEREAGLPVEALEAPEGFDGHGLARGFFRVHGRRVVLMDFDALAQGLVHIPAGQRMRGGSPPVRGVSAE</sequence>
<evidence type="ECO:0000313" key="2">
    <source>
        <dbReference type="EMBL" id="AVD71389.1"/>
    </source>
</evidence>
<dbReference type="EMBL" id="CP021255">
    <property type="protein sequence ID" value="AVD71389.1"/>
    <property type="molecule type" value="Genomic_DNA"/>
</dbReference>
<dbReference type="GO" id="GO:0007165">
    <property type="term" value="P:signal transduction"/>
    <property type="evidence" value="ECO:0007669"/>
    <property type="project" value="InterPro"/>
</dbReference>
<reference evidence="2" key="2">
    <citation type="journal article" date="2018" name="MBio">
        <title>Insights into the evolution of host association through the isolation and characterization of a novel human periodontal pathobiont, Desulfobulbus oralis.</title>
        <authorList>
            <person name="Cross K.L."/>
            <person name="Chirania P."/>
            <person name="Xiong W."/>
            <person name="Beall C.J."/>
            <person name="Elkins J.G."/>
            <person name="Giannone R.J."/>
            <person name="Griffen A.L."/>
            <person name="Guss A.M."/>
            <person name="Hettich R.L."/>
            <person name="Joshi S.S."/>
            <person name="Mokrzan E.M."/>
            <person name="Martin R.K."/>
            <person name="Zhulin I.B."/>
            <person name="Leys E.J."/>
            <person name="Podar M."/>
        </authorList>
    </citation>
    <scope>NUCLEOTIDE SEQUENCE [LARGE SCALE GENOMIC DNA]</scope>
    <source>
        <strain evidence="2">ORNL</strain>
    </source>
</reference>
<evidence type="ECO:0000259" key="1">
    <source>
        <dbReference type="PROSITE" id="PS50851"/>
    </source>
</evidence>
<dbReference type="Pfam" id="PF01584">
    <property type="entry name" value="CheW"/>
    <property type="match status" value="1"/>
</dbReference>
<keyword evidence="3" id="KW-1185">Reference proteome</keyword>
<dbReference type="InterPro" id="IPR002545">
    <property type="entry name" value="CheW-lke_dom"/>
</dbReference>
<feature type="domain" description="CheW-like" evidence="1">
    <location>
        <begin position="4"/>
        <end position="162"/>
    </location>
</feature>
<evidence type="ECO:0000313" key="3">
    <source>
        <dbReference type="Proteomes" id="UP000239867"/>
    </source>
</evidence>
<dbReference type="Proteomes" id="UP000239867">
    <property type="component" value="Chromosome"/>
</dbReference>
<accession>A0A2L1GNZ1</accession>
<protein>
    <recommendedName>
        <fullName evidence="1">CheW-like domain-containing protein</fullName>
    </recommendedName>
</protein>
<gene>
    <name evidence="2" type="ORF">CAY53_07845</name>
</gene>
<name>A0A2L1GNZ1_9BACT</name>
<dbReference type="SUPFAM" id="SSF50341">
    <property type="entry name" value="CheW-like"/>
    <property type="match status" value="1"/>
</dbReference>
<reference evidence="2" key="1">
    <citation type="submission" date="2017-05" db="EMBL/GenBank/DDBJ databases">
        <authorList>
            <person name="Song R."/>
            <person name="Chenine A.L."/>
            <person name="Ruprecht R.M."/>
        </authorList>
    </citation>
    <scope>NUCLEOTIDE SEQUENCE</scope>
    <source>
        <strain evidence="2">ORNL</strain>
    </source>
</reference>
<proteinExistence type="predicted"/>
<dbReference type="KEGG" id="deo:CAY53_07845"/>
<dbReference type="Gene3D" id="2.40.50.180">
    <property type="entry name" value="CheA-289, Domain 4"/>
    <property type="match status" value="1"/>
</dbReference>
<dbReference type="AlphaFoldDB" id="A0A2L1GNZ1"/>
<dbReference type="PROSITE" id="PS50851">
    <property type="entry name" value="CHEW"/>
    <property type="match status" value="1"/>
</dbReference>
<dbReference type="GO" id="GO:0006935">
    <property type="term" value="P:chemotaxis"/>
    <property type="evidence" value="ECO:0007669"/>
    <property type="project" value="InterPro"/>
</dbReference>
<dbReference type="InterPro" id="IPR036061">
    <property type="entry name" value="CheW-like_dom_sf"/>
</dbReference>